<dbReference type="AlphaFoldDB" id="W1WCA0"/>
<dbReference type="Gene3D" id="3.30.565.10">
    <property type="entry name" value="Histidine kinase-like ATPase, C-terminal domain"/>
    <property type="match status" value="1"/>
</dbReference>
<sequence>DEEDAIYRVIQESITNSIRHGKSTKIYVTLYMKKKDLILFITSLPFETVPVTWIFSSALNTIFKLSLIN</sequence>
<gene>
    <name evidence="1" type="ORF">Q604_UNBc4C00256G0001</name>
</gene>
<evidence type="ECO:0000313" key="1">
    <source>
        <dbReference type="EMBL" id="ETJ15586.1"/>
    </source>
</evidence>
<accession>W1WCA0</accession>
<keyword evidence="1" id="KW-0808">Transferase</keyword>
<name>W1WCA0_9ZZZZ</name>
<comment type="caution">
    <text evidence="1">The sequence shown here is derived from an EMBL/GenBank/DDBJ whole genome shotgun (WGS) entry which is preliminary data.</text>
</comment>
<feature type="non-terminal residue" evidence="1">
    <location>
        <position position="1"/>
    </location>
</feature>
<proteinExistence type="predicted"/>
<protein>
    <submittedName>
        <fullName evidence="1">Two component system histidine kinase</fullName>
    </submittedName>
</protein>
<feature type="non-terminal residue" evidence="1">
    <location>
        <position position="69"/>
    </location>
</feature>
<reference evidence="1" key="1">
    <citation type="submission" date="2013-12" db="EMBL/GenBank/DDBJ databases">
        <title>A Varibaculum cambriense genome reconstructed from a premature infant gut community with otherwise low bacterial novelty that shifts toward anaerobic metabolism during the third week of life.</title>
        <authorList>
            <person name="Brown C.T."/>
            <person name="Sharon I."/>
            <person name="Thomas B.C."/>
            <person name="Castelle C.J."/>
            <person name="Morowitz M.J."/>
            <person name="Banfield J.F."/>
        </authorList>
    </citation>
    <scope>NUCLEOTIDE SEQUENCE</scope>
</reference>
<dbReference type="EMBL" id="AZMM01019037">
    <property type="protein sequence ID" value="ETJ15586.1"/>
    <property type="molecule type" value="Genomic_DNA"/>
</dbReference>
<dbReference type="InterPro" id="IPR036890">
    <property type="entry name" value="HATPase_C_sf"/>
</dbReference>
<keyword evidence="1" id="KW-0418">Kinase</keyword>
<organism evidence="1">
    <name type="scientific">human gut metagenome</name>
    <dbReference type="NCBI Taxonomy" id="408170"/>
    <lineage>
        <taxon>unclassified sequences</taxon>
        <taxon>metagenomes</taxon>
        <taxon>organismal metagenomes</taxon>
    </lineage>
</organism>
<dbReference type="GO" id="GO:0016301">
    <property type="term" value="F:kinase activity"/>
    <property type="evidence" value="ECO:0007669"/>
    <property type="project" value="UniProtKB-KW"/>
</dbReference>